<dbReference type="RefSeq" id="WP_071901698.1">
    <property type="nucleotide sequence ID" value="NZ_MPIN01000008.1"/>
</dbReference>
<organism evidence="1 2">
    <name type="scientific">Cystobacter ferrugineus</name>
    <dbReference type="NCBI Taxonomy" id="83449"/>
    <lineage>
        <taxon>Bacteria</taxon>
        <taxon>Pseudomonadati</taxon>
        <taxon>Myxococcota</taxon>
        <taxon>Myxococcia</taxon>
        <taxon>Myxococcales</taxon>
        <taxon>Cystobacterineae</taxon>
        <taxon>Archangiaceae</taxon>
        <taxon>Cystobacter</taxon>
    </lineage>
</organism>
<accession>A0A1L9B534</accession>
<comment type="caution">
    <text evidence="1">The sequence shown here is derived from an EMBL/GenBank/DDBJ whole genome shotgun (WGS) entry which is preliminary data.</text>
</comment>
<dbReference type="AlphaFoldDB" id="A0A1L9B534"/>
<evidence type="ECO:0000313" key="2">
    <source>
        <dbReference type="Proteomes" id="UP000182229"/>
    </source>
</evidence>
<proteinExistence type="predicted"/>
<keyword evidence="2" id="KW-1185">Reference proteome</keyword>
<gene>
    <name evidence="1" type="ORF">BON30_29170</name>
</gene>
<protein>
    <submittedName>
        <fullName evidence="1">Uncharacterized protein</fullName>
    </submittedName>
</protein>
<reference evidence="2" key="1">
    <citation type="submission" date="2016-11" db="EMBL/GenBank/DDBJ databases">
        <authorList>
            <person name="Shukria A."/>
            <person name="Stevens D.C."/>
        </authorList>
    </citation>
    <scope>NUCLEOTIDE SEQUENCE [LARGE SCALE GENOMIC DNA]</scope>
    <source>
        <strain evidence="2">Cbfe23</strain>
    </source>
</reference>
<dbReference type="EMBL" id="MPIN01000008">
    <property type="protein sequence ID" value="OJH37364.1"/>
    <property type="molecule type" value="Genomic_DNA"/>
</dbReference>
<dbReference type="OrthoDB" id="5518690at2"/>
<evidence type="ECO:0000313" key="1">
    <source>
        <dbReference type="EMBL" id="OJH37364.1"/>
    </source>
</evidence>
<sequence>MGGTPGNALESRWIFNLSRGSERLWRTAVLFDPGGPFVTSLLWEEAGVVLFGGGTTVFAVELMDGTERLRRQVDMYFGSFELDPEHEHLYVLGGRDIQKFDRDLRWQWSSAPIAVDGITMTGFSGQWLHVSAERDPPGGWVPITLDVRTGRTPR</sequence>
<reference evidence="1 2" key="2">
    <citation type="submission" date="2016-12" db="EMBL/GenBank/DDBJ databases">
        <title>Draft Genome Sequence of Cystobacter ferrugineus Strain Cbfe23.</title>
        <authorList>
            <person name="Akbar S."/>
            <person name="Dowd S.E."/>
            <person name="Stevens D.C."/>
        </authorList>
    </citation>
    <scope>NUCLEOTIDE SEQUENCE [LARGE SCALE GENOMIC DNA]</scope>
    <source>
        <strain evidence="1 2">Cbfe23</strain>
    </source>
</reference>
<name>A0A1L9B534_9BACT</name>
<dbReference type="Proteomes" id="UP000182229">
    <property type="component" value="Unassembled WGS sequence"/>
</dbReference>